<dbReference type="EMBL" id="UINC01048104">
    <property type="protein sequence ID" value="SVB58232.1"/>
    <property type="molecule type" value="Genomic_DNA"/>
</dbReference>
<name>A0A382F6H4_9ZZZZ</name>
<evidence type="ECO:0008006" key="2">
    <source>
        <dbReference type="Google" id="ProtNLM"/>
    </source>
</evidence>
<proteinExistence type="predicted"/>
<gene>
    <name evidence="1" type="ORF">METZ01_LOCUS211086</name>
</gene>
<accession>A0A382F6H4</accession>
<evidence type="ECO:0000313" key="1">
    <source>
        <dbReference type="EMBL" id="SVB58232.1"/>
    </source>
</evidence>
<reference evidence="1" key="1">
    <citation type="submission" date="2018-05" db="EMBL/GenBank/DDBJ databases">
        <authorList>
            <person name="Lanie J.A."/>
            <person name="Ng W.-L."/>
            <person name="Kazmierczak K.M."/>
            <person name="Andrzejewski T.M."/>
            <person name="Davidsen T.M."/>
            <person name="Wayne K.J."/>
            <person name="Tettelin H."/>
            <person name="Glass J.I."/>
            <person name="Rusch D."/>
            <person name="Podicherti R."/>
            <person name="Tsui H.-C.T."/>
            <person name="Winkler M.E."/>
        </authorList>
    </citation>
    <scope>NUCLEOTIDE SEQUENCE</scope>
</reference>
<protein>
    <recommendedName>
        <fullName evidence="2">Transglutaminase-like domain-containing protein</fullName>
    </recommendedName>
</protein>
<organism evidence="1">
    <name type="scientific">marine metagenome</name>
    <dbReference type="NCBI Taxonomy" id="408172"/>
    <lineage>
        <taxon>unclassified sequences</taxon>
        <taxon>metagenomes</taxon>
        <taxon>ecological metagenomes</taxon>
    </lineage>
</organism>
<dbReference type="AlphaFoldDB" id="A0A382F6H4"/>
<sequence>MKIYLKLFGIFGVILLTQISCSSKNYHQPKGQIEKLTPSKYQKTPLTRQSVEITKKTYSFKYKFSSPSNEWFEWSWKYKRLETNEMINKFGISKSIFEPFQATEKNVKSRNRIIKTSLFKKEGNVISPDFNRMIPFYMGFTSPLYALTIRTLGKDSTPRERVEFLLRFVQDIPYGIPPTRSNSKVISGVLSPPQIFIEKWGDCDSKVLLLSSILAHEPRYKILLLHLDKHLLMAFEGRPHPNDAYIIFQGKNFILADPTGPARLPLGNPGPDFKGQFKKIEALQVTSADRKIPHYVSRVIEVKKVNL</sequence>